<dbReference type="SUPFAM" id="SSF116734">
    <property type="entry name" value="DNA methylase specificity domain"/>
    <property type="match status" value="2"/>
</dbReference>
<dbReference type="InterPro" id="IPR000055">
    <property type="entry name" value="Restrct_endonuc_typeI_TRD"/>
</dbReference>
<reference evidence="5 6" key="2">
    <citation type="submission" date="2019-09" db="EMBL/GenBank/DDBJ databases">
        <authorList>
            <person name="Jin C."/>
        </authorList>
    </citation>
    <scope>NUCLEOTIDE SEQUENCE [LARGE SCALE GENOMIC DNA]</scope>
    <source>
        <strain evidence="5 6">AN110305</strain>
    </source>
</reference>
<evidence type="ECO:0000256" key="3">
    <source>
        <dbReference type="ARBA" id="ARBA00023125"/>
    </source>
</evidence>
<dbReference type="GO" id="GO:0003677">
    <property type="term" value="F:DNA binding"/>
    <property type="evidence" value="ECO:0007669"/>
    <property type="project" value="UniProtKB-KW"/>
</dbReference>
<keyword evidence="2" id="KW-0680">Restriction system</keyword>
<organism evidence="5 6">
    <name type="scientific">Solihabitans fulvus</name>
    <dbReference type="NCBI Taxonomy" id="1892852"/>
    <lineage>
        <taxon>Bacteria</taxon>
        <taxon>Bacillati</taxon>
        <taxon>Actinomycetota</taxon>
        <taxon>Actinomycetes</taxon>
        <taxon>Pseudonocardiales</taxon>
        <taxon>Pseudonocardiaceae</taxon>
        <taxon>Solihabitans</taxon>
    </lineage>
</organism>
<keyword evidence="3" id="KW-0238">DNA-binding</keyword>
<dbReference type="Pfam" id="PF01420">
    <property type="entry name" value="Methylase_S"/>
    <property type="match status" value="2"/>
</dbReference>
<keyword evidence="5" id="KW-0378">Hydrolase</keyword>
<keyword evidence="5" id="KW-0540">Nuclease</keyword>
<keyword evidence="5" id="KW-0255">Endonuclease</keyword>
<accession>A0A5B2XVV8</accession>
<gene>
    <name evidence="5" type="ORF">F0L68_00215</name>
</gene>
<dbReference type="CDD" id="cd17253">
    <property type="entry name" value="RMtype1_S_Eco933I-TRD2-CR2_like"/>
    <property type="match status" value="1"/>
</dbReference>
<comment type="caution">
    <text evidence="5">The sequence shown here is derived from an EMBL/GenBank/DDBJ whole genome shotgun (WGS) entry which is preliminary data.</text>
</comment>
<evidence type="ECO:0000256" key="2">
    <source>
        <dbReference type="ARBA" id="ARBA00022747"/>
    </source>
</evidence>
<dbReference type="CDD" id="cd17262">
    <property type="entry name" value="RMtype1_S_Aco12261I-TRD2-CR2"/>
    <property type="match status" value="1"/>
</dbReference>
<sequence length="395" mass="44840">MSRTTTPTQHFPIQPLSSVVEFLDHLRRPVKAGDRPSGSYPYFGANGQQGTIDEYLFDEPLVLLAEDGGHFESPERGIAYRISGKTWVNNHAHVLRPRENMDSGFLCRILENRDVTRFITGTTRAKLTKMGASQIPIPVPPVDVQHQIAHLLDSVDALRTKRREAISFLDELTKSIFFEMFGNVVRNDRGWNESQTLGEVAHVTSGITKGRKMSAEPTRAVPFMAVLNVQERHLNLSVVKDIEATEAEIERYQLLKDDLLLTEGGDPDKLGRGTLWRNELPECIHQNHIFRVRLERNSAIEPVFLNWLVASERGRRFFLRSAKQTTGIASINSTQLKQFPLLIPPAELQRSFAQRIDKLEQHKASNATHLSELDALFASIRHRAFRGELWDEPVI</sequence>
<dbReference type="GO" id="GO:0009307">
    <property type="term" value="P:DNA restriction-modification system"/>
    <property type="evidence" value="ECO:0007669"/>
    <property type="project" value="UniProtKB-KW"/>
</dbReference>
<feature type="domain" description="Type I restriction modification DNA specificity" evidence="4">
    <location>
        <begin position="16"/>
        <end position="165"/>
    </location>
</feature>
<evidence type="ECO:0000259" key="4">
    <source>
        <dbReference type="Pfam" id="PF01420"/>
    </source>
</evidence>
<dbReference type="OrthoDB" id="3197085at2"/>
<dbReference type="PANTHER" id="PTHR30408">
    <property type="entry name" value="TYPE-1 RESTRICTION ENZYME ECOKI SPECIFICITY PROTEIN"/>
    <property type="match status" value="1"/>
</dbReference>
<reference evidence="5 6" key="1">
    <citation type="submission" date="2019-09" db="EMBL/GenBank/DDBJ databases">
        <title>Goodfellowia gen. nov., a new genus of the Pseudonocardineae related to Actinoalloteichus, containing Goodfellowia coeruleoviolacea gen. nov., comb. nov. gen. nov., comb. nov.</title>
        <authorList>
            <person name="Labeda D."/>
        </authorList>
    </citation>
    <scope>NUCLEOTIDE SEQUENCE [LARGE SCALE GENOMIC DNA]</scope>
    <source>
        <strain evidence="5 6">AN110305</strain>
    </source>
</reference>
<protein>
    <submittedName>
        <fullName evidence="5">Restriction endonuclease subunit S</fullName>
    </submittedName>
</protein>
<dbReference type="Proteomes" id="UP000323454">
    <property type="component" value="Unassembled WGS sequence"/>
</dbReference>
<dbReference type="GO" id="GO:0004519">
    <property type="term" value="F:endonuclease activity"/>
    <property type="evidence" value="ECO:0007669"/>
    <property type="project" value="UniProtKB-KW"/>
</dbReference>
<evidence type="ECO:0000256" key="1">
    <source>
        <dbReference type="ARBA" id="ARBA00010923"/>
    </source>
</evidence>
<proteinExistence type="inferred from homology"/>
<keyword evidence="6" id="KW-1185">Reference proteome</keyword>
<evidence type="ECO:0000313" key="5">
    <source>
        <dbReference type="EMBL" id="KAA2266999.1"/>
    </source>
</evidence>
<dbReference type="AlphaFoldDB" id="A0A5B2XVV8"/>
<comment type="similarity">
    <text evidence="1">Belongs to the type-I restriction system S methylase family.</text>
</comment>
<dbReference type="InterPro" id="IPR044946">
    <property type="entry name" value="Restrct_endonuc_typeI_TRD_sf"/>
</dbReference>
<dbReference type="PANTHER" id="PTHR30408:SF12">
    <property type="entry name" value="TYPE I RESTRICTION ENZYME MJAVIII SPECIFICITY SUBUNIT"/>
    <property type="match status" value="1"/>
</dbReference>
<name>A0A5B2XVV8_9PSEU</name>
<evidence type="ECO:0000313" key="6">
    <source>
        <dbReference type="Proteomes" id="UP000323454"/>
    </source>
</evidence>
<dbReference type="EMBL" id="VUOB01000001">
    <property type="protein sequence ID" value="KAA2266999.1"/>
    <property type="molecule type" value="Genomic_DNA"/>
</dbReference>
<dbReference type="InterPro" id="IPR052021">
    <property type="entry name" value="Type-I_RS_S_subunit"/>
</dbReference>
<dbReference type="Gene3D" id="3.90.220.20">
    <property type="entry name" value="DNA methylase specificity domains"/>
    <property type="match status" value="2"/>
</dbReference>
<dbReference type="RefSeq" id="WP_149847307.1">
    <property type="nucleotide sequence ID" value="NZ_VUOB01000001.1"/>
</dbReference>
<feature type="domain" description="Type I restriction modification DNA specificity" evidence="4">
    <location>
        <begin position="193"/>
        <end position="370"/>
    </location>
</feature>